<organism evidence="3 4">
    <name type="scientific">Cylicocyclus nassatus</name>
    <name type="common">Nematode worm</name>
    <dbReference type="NCBI Taxonomy" id="53992"/>
    <lineage>
        <taxon>Eukaryota</taxon>
        <taxon>Metazoa</taxon>
        <taxon>Ecdysozoa</taxon>
        <taxon>Nematoda</taxon>
        <taxon>Chromadorea</taxon>
        <taxon>Rhabditida</taxon>
        <taxon>Rhabditina</taxon>
        <taxon>Rhabditomorpha</taxon>
        <taxon>Strongyloidea</taxon>
        <taxon>Strongylidae</taxon>
        <taxon>Cylicocyclus</taxon>
    </lineage>
</organism>
<name>A0AA36MEV6_CYLNA</name>
<accession>A0AA36MEV6</accession>
<dbReference type="Proteomes" id="UP001176961">
    <property type="component" value="Unassembled WGS sequence"/>
</dbReference>
<gene>
    <name evidence="3" type="ORF">CYNAS_LOCUS21964</name>
</gene>
<keyword evidence="4" id="KW-1185">Reference proteome</keyword>
<feature type="compositionally biased region" description="Low complexity" evidence="1">
    <location>
        <begin position="637"/>
        <end position="647"/>
    </location>
</feature>
<dbReference type="PANTHER" id="PTHR47331">
    <property type="entry name" value="PHD-TYPE DOMAIN-CONTAINING PROTEIN"/>
    <property type="match status" value="1"/>
</dbReference>
<comment type="caution">
    <text evidence="3">The sequence shown here is derived from an EMBL/GenBank/DDBJ whole genome shotgun (WGS) entry which is preliminary data.</text>
</comment>
<feature type="compositionally biased region" description="Low complexity" evidence="1">
    <location>
        <begin position="684"/>
        <end position="719"/>
    </location>
</feature>
<evidence type="ECO:0000259" key="2">
    <source>
        <dbReference type="Pfam" id="PF18701"/>
    </source>
</evidence>
<protein>
    <recommendedName>
        <fullName evidence="2">DUF5641 domain-containing protein</fullName>
    </recommendedName>
</protein>
<feature type="compositionally biased region" description="Polar residues" evidence="1">
    <location>
        <begin position="720"/>
        <end position="740"/>
    </location>
</feature>
<dbReference type="PANTHER" id="PTHR47331:SF1">
    <property type="entry name" value="GAG-LIKE PROTEIN"/>
    <property type="match status" value="1"/>
</dbReference>
<proteinExistence type="predicted"/>
<sequence length="1407" mass="159161">MVAALAKLKPQPATFTSYSVIPGGLDHGNPSGYARASVESWAEAGRAVSEPYGDATASVMSLLGSYKARITKAAKALREKIPEVDEATLQPLDPAMEASKDPHFILSHKSSLFLKFTLIERAIAHLRAQREKAEEFARQNPDGQGEFPFLQQIQDHWDAGELDQLLEEADTLHARLDIAIKLLPSSEVLYSMRVPVVPPSSSSVNLSPHPTQDPIPTDQPAQDVREEIASHSSSKNQDRPSEPDIAPADTLPPRASSATQGFGVSPHNPPTFGNPFVTPSCPQPNPFAASSALPNPTSTQSSVEQSLKLPSFEIPTFHGDIDRFYEFWDLFSTAVHNNTSVPVPVKFMYLKSHLRGPPANIIAGFQSTAENYDEAVRILNNTYGRPEILRNKLWDKLLQLPSASDSPLSQRATLCAIRATWTQLQHLKEDSSAIGTLKIIRAKFPRRTRERIGEFKNKGDPMWTVDELLATLDTIIDRLESIEDADPSDYHSYNSQSAVRQHSLSPRRYPREDRTGEAFTRYRTPSRARRSLSRTPSPRRRQDRPPTPYYPRRASYSPSRSRYETSSDPQCVFCHNFGHPSDRCRNFDARQRRLYVSRNKLCWLCLQPGHTYMYCDAPLCPYCNRIHHRSLCLEVSSLPRSPTPTSRQTFYQGSHRSRSPRRVQFYEESYGSSSRMRSRTPRASSRGFQSRSPSPSRSRFSPTPSRRTSPSYRSRSPTSAVHSTNCTFDASRTTMDTQAESSDDQSRASGAHSPSSCTSVCHDRSTLQEPRLMVVRAVTKNFKTQTSELLTVFLDSGSQYSFICTALAKHLGLTFRNTRTVTTLTFGGHELTEESSEVTLTLWDQYEHPIQLVLWTREKITTVPRTNDRIDNTIVDPADRVDVDVLIGIDNYWRVVDLHRNERLPSGLILSHTRFGPVLSGIQHPVVSNSLSTAHTSSDEDEPENERLVRSLFGLDTLGMDEGEDVDDAEVIRQFYNKSVRFLTDSQIVLYWIQSRKPLKTYVANRVRYIRRVLDELRADNIATGFYYLNTDNNPADCATRGLTATELQDHLWWTGPSFFATPSSQWPWKSLEPSVSSLPGAEAEELKAVTTSTNTISELYVFFVPFTRTNSYTKLVRVTAYVLKFLARVRHRVETRCHREHQDVQSILGTMDITPVVTPDDFTTAESLLIREHYREGQQELNSSYMKKFRTTCDNDGIIRVDRRMSNAQTDNSTNPILMSDHPLCYMLIIPLFPVNSSDPDTNVAIRPIDLITTDFQVARLTGSMPQKIANATNESYRALRTRYKSLQEDLDHFWQLWHSDYLDVLAQRQIVRSNGQSSRKPPRVGEVVLVRQDAHRSTWPLALILELHTSSDGNVRLAKIRTAKKKILERSINHLVPLEIVADDDTIPERDHEHFAVKDTPSRTS</sequence>
<dbReference type="Pfam" id="PF18701">
    <property type="entry name" value="DUF5641"/>
    <property type="match status" value="1"/>
</dbReference>
<reference evidence="3" key="1">
    <citation type="submission" date="2023-07" db="EMBL/GenBank/DDBJ databases">
        <authorList>
            <consortium name="CYATHOMIX"/>
        </authorList>
    </citation>
    <scope>NUCLEOTIDE SEQUENCE</scope>
    <source>
        <strain evidence="3">N/A</strain>
    </source>
</reference>
<evidence type="ECO:0000313" key="3">
    <source>
        <dbReference type="EMBL" id="CAJ0609981.1"/>
    </source>
</evidence>
<feature type="compositionally biased region" description="Basic residues" evidence="1">
    <location>
        <begin position="524"/>
        <end position="542"/>
    </location>
</feature>
<feature type="compositionally biased region" description="Low complexity" evidence="1">
    <location>
        <begin position="550"/>
        <end position="560"/>
    </location>
</feature>
<dbReference type="EMBL" id="CATQJL010000326">
    <property type="protein sequence ID" value="CAJ0609981.1"/>
    <property type="molecule type" value="Genomic_DNA"/>
</dbReference>
<dbReference type="InterPro" id="IPR040676">
    <property type="entry name" value="DUF5641"/>
</dbReference>
<evidence type="ECO:0000256" key="1">
    <source>
        <dbReference type="SAM" id="MobiDB-lite"/>
    </source>
</evidence>
<feature type="region of interest" description="Disordered" evidence="1">
    <location>
        <begin position="486"/>
        <end position="563"/>
    </location>
</feature>
<feature type="domain" description="DUF5641" evidence="2">
    <location>
        <begin position="1283"/>
        <end position="1380"/>
    </location>
</feature>
<evidence type="ECO:0000313" key="4">
    <source>
        <dbReference type="Proteomes" id="UP001176961"/>
    </source>
</evidence>
<dbReference type="InterPro" id="IPR005312">
    <property type="entry name" value="DUF1759"/>
</dbReference>
<feature type="compositionally biased region" description="Polar residues" evidence="1">
    <location>
        <begin position="292"/>
        <end position="304"/>
    </location>
</feature>
<dbReference type="Pfam" id="PF03564">
    <property type="entry name" value="DUF1759"/>
    <property type="match status" value="1"/>
</dbReference>
<feature type="compositionally biased region" description="Low complexity" evidence="1">
    <location>
        <begin position="199"/>
        <end position="210"/>
    </location>
</feature>
<feature type="region of interest" description="Disordered" evidence="1">
    <location>
        <begin position="637"/>
        <end position="762"/>
    </location>
</feature>
<feature type="compositionally biased region" description="Polar residues" evidence="1">
    <location>
        <begin position="491"/>
        <end position="504"/>
    </location>
</feature>
<feature type="region of interest" description="Disordered" evidence="1">
    <location>
        <begin position="199"/>
        <end position="304"/>
    </location>
</feature>